<name>A0A8T0GWL9_CERPU</name>
<feature type="compositionally biased region" description="Polar residues" evidence="1">
    <location>
        <begin position="68"/>
        <end position="78"/>
    </location>
</feature>
<evidence type="ECO:0000256" key="1">
    <source>
        <dbReference type="SAM" id="MobiDB-lite"/>
    </source>
</evidence>
<feature type="compositionally biased region" description="Low complexity" evidence="1">
    <location>
        <begin position="93"/>
        <end position="104"/>
    </location>
</feature>
<gene>
    <name evidence="2" type="ORF">KC19_8G081000</name>
</gene>
<accession>A0A8T0GWL9</accession>
<keyword evidence="3" id="KW-1185">Reference proteome</keyword>
<evidence type="ECO:0000313" key="3">
    <source>
        <dbReference type="Proteomes" id="UP000822688"/>
    </source>
</evidence>
<protein>
    <submittedName>
        <fullName evidence="2">Uncharacterized protein</fullName>
    </submittedName>
</protein>
<proteinExistence type="predicted"/>
<comment type="caution">
    <text evidence="2">The sequence shown here is derived from an EMBL/GenBank/DDBJ whole genome shotgun (WGS) entry which is preliminary data.</text>
</comment>
<dbReference type="AlphaFoldDB" id="A0A8T0GWL9"/>
<organism evidence="2 3">
    <name type="scientific">Ceratodon purpureus</name>
    <name type="common">Fire moss</name>
    <name type="synonym">Dicranum purpureum</name>
    <dbReference type="NCBI Taxonomy" id="3225"/>
    <lineage>
        <taxon>Eukaryota</taxon>
        <taxon>Viridiplantae</taxon>
        <taxon>Streptophyta</taxon>
        <taxon>Embryophyta</taxon>
        <taxon>Bryophyta</taxon>
        <taxon>Bryophytina</taxon>
        <taxon>Bryopsida</taxon>
        <taxon>Dicranidae</taxon>
        <taxon>Pseudoditrichales</taxon>
        <taxon>Ditrichaceae</taxon>
        <taxon>Ceratodon</taxon>
    </lineage>
</organism>
<reference evidence="2" key="1">
    <citation type="submission" date="2020-06" db="EMBL/GenBank/DDBJ databases">
        <title>WGS assembly of Ceratodon purpureus strain R40.</title>
        <authorList>
            <person name="Carey S.B."/>
            <person name="Jenkins J."/>
            <person name="Shu S."/>
            <person name="Lovell J.T."/>
            <person name="Sreedasyam A."/>
            <person name="Maumus F."/>
            <person name="Tiley G.P."/>
            <person name="Fernandez-Pozo N."/>
            <person name="Barry K."/>
            <person name="Chen C."/>
            <person name="Wang M."/>
            <person name="Lipzen A."/>
            <person name="Daum C."/>
            <person name="Saski C.A."/>
            <person name="Payton A.C."/>
            <person name="Mcbreen J.C."/>
            <person name="Conrad R.E."/>
            <person name="Kollar L.M."/>
            <person name="Olsson S."/>
            <person name="Huttunen S."/>
            <person name="Landis J.B."/>
            <person name="Wickett N.J."/>
            <person name="Johnson M.G."/>
            <person name="Rensing S.A."/>
            <person name="Grimwood J."/>
            <person name="Schmutz J."/>
            <person name="Mcdaniel S.F."/>
        </authorList>
    </citation>
    <scope>NUCLEOTIDE SEQUENCE</scope>
    <source>
        <strain evidence="2">R40</strain>
    </source>
</reference>
<feature type="region of interest" description="Disordered" evidence="1">
    <location>
        <begin position="68"/>
        <end position="104"/>
    </location>
</feature>
<evidence type="ECO:0000313" key="2">
    <source>
        <dbReference type="EMBL" id="KAG0564076.1"/>
    </source>
</evidence>
<dbReference type="EMBL" id="CM026429">
    <property type="protein sequence ID" value="KAG0564076.1"/>
    <property type="molecule type" value="Genomic_DNA"/>
</dbReference>
<sequence length="104" mass="11851">MTDREFHLKPSQQQNHCQHSIYTLQQPVKISQGSESQLAYSTPTSFTRNAEITVISSIASRKITISQQPQRLLSNPKTGVNLKRRSQDEPIRTQNQNTKTITTQ</sequence>
<dbReference type="Proteomes" id="UP000822688">
    <property type="component" value="Chromosome 8"/>
</dbReference>